<protein>
    <submittedName>
        <fullName evidence="1">Uncharacterized protein</fullName>
    </submittedName>
</protein>
<sequence>MAGLVEADRGGRGRIRRCLRASVWSTREAFPCGAGSVGHRAYASAVGIAEHHNADGLAEQVTIPSCLNLHDDVITNTIAKQQDSVDAAAKTQQEEHNHAVGMGEHSNGVGMLEKVIVPSSLNLHDDYVITNTVAETVADTQQEEHNNVVRMAEQYLRTDNVTEIQLVESDHEDEMHRQHLSHSQSNPASLESDLQLKETLAYYGNKSAKKNEVYDKNQKQKETLDCYGNRLAKN</sequence>
<name>A0A8T2XCE6_POPDE</name>
<accession>A0A8T2XCE6</accession>
<gene>
    <name evidence="1" type="ORF">H0E87_023384</name>
</gene>
<proteinExistence type="predicted"/>
<reference evidence="1" key="1">
    <citation type="journal article" date="2021" name="J. Hered.">
        <title>Genome Assembly of Salicaceae Populus deltoides (Eastern Cottonwood) I-69 Based on Nanopore Sequencing and Hi-C Technologies.</title>
        <authorList>
            <person name="Bai S."/>
            <person name="Wu H."/>
            <person name="Zhang J."/>
            <person name="Pan Z."/>
            <person name="Zhao W."/>
            <person name="Li Z."/>
            <person name="Tong C."/>
        </authorList>
    </citation>
    <scope>NUCLEOTIDE SEQUENCE</scope>
    <source>
        <tissue evidence="1">Leaf</tissue>
    </source>
</reference>
<keyword evidence="2" id="KW-1185">Reference proteome</keyword>
<dbReference type="EMBL" id="JACEGQ020000013">
    <property type="protein sequence ID" value="KAH8491219.1"/>
    <property type="molecule type" value="Genomic_DNA"/>
</dbReference>
<comment type="caution">
    <text evidence="1">The sequence shown here is derived from an EMBL/GenBank/DDBJ whole genome shotgun (WGS) entry which is preliminary data.</text>
</comment>
<dbReference type="AlphaFoldDB" id="A0A8T2XCE6"/>
<evidence type="ECO:0000313" key="2">
    <source>
        <dbReference type="Proteomes" id="UP000807159"/>
    </source>
</evidence>
<organism evidence="1 2">
    <name type="scientific">Populus deltoides</name>
    <name type="common">Eastern poplar</name>
    <name type="synonym">Eastern cottonwood</name>
    <dbReference type="NCBI Taxonomy" id="3696"/>
    <lineage>
        <taxon>Eukaryota</taxon>
        <taxon>Viridiplantae</taxon>
        <taxon>Streptophyta</taxon>
        <taxon>Embryophyta</taxon>
        <taxon>Tracheophyta</taxon>
        <taxon>Spermatophyta</taxon>
        <taxon>Magnoliopsida</taxon>
        <taxon>eudicotyledons</taxon>
        <taxon>Gunneridae</taxon>
        <taxon>Pentapetalae</taxon>
        <taxon>rosids</taxon>
        <taxon>fabids</taxon>
        <taxon>Malpighiales</taxon>
        <taxon>Salicaceae</taxon>
        <taxon>Saliceae</taxon>
        <taxon>Populus</taxon>
    </lineage>
</organism>
<dbReference type="Proteomes" id="UP000807159">
    <property type="component" value="Chromosome 13"/>
</dbReference>
<evidence type="ECO:0000313" key="1">
    <source>
        <dbReference type="EMBL" id="KAH8491219.1"/>
    </source>
</evidence>